<sequence>MSLSARFLSVLLLLLVSAGAVSAAEWVAAKVSQPVQYTLDNKSWTAVTVGTTIPNKALVVTGARGRLVLTRNKESITFQPNSLASITTSGFFVRKTEVAQQYGSMLFDIETRNKPHTSVQTPFLAAVVKGTKFEVKVDRTKASVGVERGLVEVTGFARGEQTHVSPGQSVTVDPKSRRAMRVQGVGPKYAVVSAAPKAARVAVLGPKSPAAIAAAAEKTNKAENTGNTGSTASGETATTTGNGNSGNGSGGNSGKGSSGKGGSGGNGNGNGNAGGNGNGGNGGGKGGGNGGGHGGGHDDHGNKGGDDDHGHGGHGKKPPKRG</sequence>
<feature type="compositionally biased region" description="Basic and acidic residues" evidence="1">
    <location>
        <begin position="295"/>
        <end position="311"/>
    </location>
</feature>
<feature type="compositionally biased region" description="Low complexity" evidence="1">
    <location>
        <begin position="215"/>
        <end position="242"/>
    </location>
</feature>
<dbReference type="PANTHER" id="PTHR38731:SF3">
    <property type="entry name" value="BLL6125 PROTEIN"/>
    <property type="match status" value="1"/>
</dbReference>
<reference evidence="5" key="1">
    <citation type="journal article" date="2019" name="Int. J. Syst. Evol. Microbiol.">
        <title>The Global Catalogue of Microorganisms (GCM) 10K type strain sequencing project: providing services to taxonomists for standard genome sequencing and annotation.</title>
        <authorList>
            <consortium name="The Broad Institute Genomics Platform"/>
            <consortium name="The Broad Institute Genome Sequencing Center for Infectious Disease"/>
            <person name="Wu L."/>
            <person name="Ma J."/>
        </authorList>
    </citation>
    <scope>NUCLEOTIDE SEQUENCE [LARGE SCALE GENOMIC DNA]</scope>
    <source>
        <strain evidence="5">KCTC 52231</strain>
    </source>
</reference>
<evidence type="ECO:0000313" key="5">
    <source>
        <dbReference type="Proteomes" id="UP001595647"/>
    </source>
</evidence>
<name>A0ABV7I1Z0_9HYPH</name>
<feature type="signal peptide" evidence="2">
    <location>
        <begin position="1"/>
        <end position="23"/>
    </location>
</feature>
<dbReference type="Gene3D" id="2.60.120.1440">
    <property type="match status" value="1"/>
</dbReference>
<evidence type="ECO:0000256" key="1">
    <source>
        <dbReference type="SAM" id="MobiDB-lite"/>
    </source>
</evidence>
<feature type="compositionally biased region" description="Gly residues" evidence="1">
    <location>
        <begin position="243"/>
        <end position="294"/>
    </location>
</feature>
<feature type="region of interest" description="Disordered" evidence="1">
    <location>
        <begin position="215"/>
        <end position="322"/>
    </location>
</feature>
<organism evidence="4 5">
    <name type="scientific">Ciceribacter thiooxidans</name>
    <dbReference type="NCBI Taxonomy" id="1969821"/>
    <lineage>
        <taxon>Bacteria</taxon>
        <taxon>Pseudomonadati</taxon>
        <taxon>Pseudomonadota</taxon>
        <taxon>Alphaproteobacteria</taxon>
        <taxon>Hyphomicrobiales</taxon>
        <taxon>Rhizobiaceae</taxon>
        <taxon>Ciceribacter</taxon>
    </lineage>
</organism>
<dbReference type="Proteomes" id="UP001595647">
    <property type="component" value="Unassembled WGS sequence"/>
</dbReference>
<feature type="chain" id="PRO_5046555829" evidence="2">
    <location>
        <begin position="24"/>
        <end position="322"/>
    </location>
</feature>
<dbReference type="EMBL" id="JBHRTG010000009">
    <property type="protein sequence ID" value="MFC3163728.1"/>
    <property type="molecule type" value="Genomic_DNA"/>
</dbReference>
<keyword evidence="5" id="KW-1185">Reference proteome</keyword>
<gene>
    <name evidence="4" type="ORF">ACFOHV_10610</name>
</gene>
<dbReference type="PANTHER" id="PTHR38731">
    <property type="entry name" value="LIPL45-RELATED LIPOPROTEIN-RELATED"/>
    <property type="match status" value="1"/>
</dbReference>
<comment type="caution">
    <text evidence="4">The sequence shown here is derived from an EMBL/GenBank/DDBJ whole genome shotgun (WGS) entry which is preliminary data.</text>
</comment>
<evidence type="ECO:0000259" key="3">
    <source>
        <dbReference type="Pfam" id="PF04773"/>
    </source>
</evidence>
<feature type="domain" description="FecR protein" evidence="3">
    <location>
        <begin position="59"/>
        <end position="152"/>
    </location>
</feature>
<dbReference type="PRINTS" id="PR01228">
    <property type="entry name" value="EGGSHELL"/>
</dbReference>
<keyword evidence="2" id="KW-0732">Signal</keyword>
<evidence type="ECO:0000256" key="2">
    <source>
        <dbReference type="SAM" id="SignalP"/>
    </source>
</evidence>
<proteinExistence type="predicted"/>
<feature type="compositionally biased region" description="Basic residues" evidence="1">
    <location>
        <begin position="312"/>
        <end position="322"/>
    </location>
</feature>
<dbReference type="InterPro" id="IPR006860">
    <property type="entry name" value="FecR"/>
</dbReference>
<protein>
    <submittedName>
        <fullName evidence="4">FecR domain-containing protein</fullName>
    </submittedName>
</protein>
<evidence type="ECO:0000313" key="4">
    <source>
        <dbReference type="EMBL" id="MFC3163728.1"/>
    </source>
</evidence>
<dbReference type="RefSeq" id="WP_182307623.1">
    <property type="nucleotide sequence ID" value="NZ_JBHRTG010000009.1"/>
</dbReference>
<accession>A0ABV7I1Z0</accession>
<dbReference type="Pfam" id="PF04773">
    <property type="entry name" value="FecR"/>
    <property type="match status" value="1"/>
</dbReference>